<feature type="transmembrane region" description="Helical" evidence="1">
    <location>
        <begin position="20"/>
        <end position="40"/>
    </location>
</feature>
<feature type="transmembrane region" description="Helical" evidence="1">
    <location>
        <begin position="52"/>
        <end position="72"/>
    </location>
</feature>
<feature type="transmembrane region" description="Helical" evidence="1">
    <location>
        <begin position="87"/>
        <end position="108"/>
    </location>
</feature>
<gene>
    <name evidence="2" type="ORF">AGLY_009054</name>
</gene>
<dbReference type="AlphaFoldDB" id="A0A6G0TJL5"/>
<evidence type="ECO:0000256" key="1">
    <source>
        <dbReference type="SAM" id="Phobius"/>
    </source>
</evidence>
<dbReference type="EMBL" id="VYZN01000033">
    <property type="protein sequence ID" value="KAE9533616.1"/>
    <property type="molecule type" value="Genomic_DNA"/>
</dbReference>
<evidence type="ECO:0000313" key="3">
    <source>
        <dbReference type="Proteomes" id="UP000475862"/>
    </source>
</evidence>
<keyword evidence="3" id="KW-1185">Reference proteome</keyword>
<proteinExistence type="predicted"/>
<reference evidence="2 3" key="1">
    <citation type="submission" date="2019-08" db="EMBL/GenBank/DDBJ databases">
        <title>The genome of the soybean aphid Biotype 1, its phylome, world population structure and adaptation to the North American continent.</title>
        <authorList>
            <person name="Giordano R."/>
            <person name="Donthu R.K."/>
            <person name="Hernandez A.G."/>
            <person name="Wright C.L."/>
            <person name="Zimin A.V."/>
        </authorList>
    </citation>
    <scope>NUCLEOTIDE SEQUENCE [LARGE SCALE GENOMIC DNA]</scope>
    <source>
        <tissue evidence="2">Whole aphids</tissue>
    </source>
</reference>
<feature type="transmembrane region" description="Helical" evidence="1">
    <location>
        <begin position="143"/>
        <end position="162"/>
    </location>
</feature>
<protein>
    <submittedName>
        <fullName evidence="2">Uncharacterized protein</fullName>
    </submittedName>
</protein>
<keyword evidence="1" id="KW-0812">Transmembrane</keyword>
<keyword evidence="1" id="KW-1133">Transmembrane helix</keyword>
<keyword evidence="1" id="KW-0472">Membrane</keyword>
<sequence>MIENPLTCRLLIIRDRLLNLIFAVHTFMSLSNIQTSKYNVTFKIEYIKPKQIVHFILIINTKLCTSSFHVFINKYFKYNLLFTRKTSLYIIYLLIIHEKVNISLVVMYKLKKHMSIFNDSLRLEEHLYFNRYRMVIKFEKSNTYYNTDIMITFMIFFIQYKFGFIYDVNTKSITNLNEIGF</sequence>
<organism evidence="2 3">
    <name type="scientific">Aphis glycines</name>
    <name type="common">Soybean aphid</name>
    <dbReference type="NCBI Taxonomy" id="307491"/>
    <lineage>
        <taxon>Eukaryota</taxon>
        <taxon>Metazoa</taxon>
        <taxon>Ecdysozoa</taxon>
        <taxon>Arthropoda</taxon>
        <taxon>Hexapoda</taxon>
        <taxon>Insecta</taxon>
        <taxon>Pterygota</taxon>
        <taxon>Neoptera</taxon>
        <taxon>Paraneoptera</taxon>
        <taxon>Hemiptera</taxon>
        <taxon>Sternorrhyncha</taxon>
        <taxon>Aphidomorpha</taxon>
        <taxon>Aphidoidea</taxon>
        <taxon>Aphididae</taxon>
        <taxon>Aphidini</taxon>
        <taxon>Aphis</taxon>
        <taxon>Aphis</taxon>
    </lineage>
</organism>
<evidence type="ECO:0000313" key="2">
    <source>
        <dbReference type="EMBL" id="KAE9533616.1"/>
    </source>
</evidence>
<accession>A0A6G0TJL5</accession>
<comment type="caution">
    <text evidence="2">The sequence shown here is derived from an EMBL/GenBank/DDBJ whole genome shotgun (WGS) entry which is preliminary data.</text>
</comment>
<dbReference type="Proteomes" id="UP000475862">
    <property type="component" value="Unassembled WGS sequence"/>
</dbReference>
<name>A0A6G0TJL5_APHGL</name>